<dbReference type="Gramene" id="Pp3c3_25260V3.1">
    <property type="protein sequence ID" value="Pp3c3_25260V3.1"/>
    <property type="gene ID" value="Pp3c3_25260"/>
</dbReference>
<evidence type="ECO:0000256" key="2">
    <source>
        <dbReference type="SAM" id="SignalP"/>
    </source>
</evidence>
<dbReference type="InterPro" id="IPR011043">
    <property type="entry name" value="Gal_Oxase/kelch_b-propeller"/>
</dbReference>
<evidence type="ECO:0000256" key="1">
    <source>
        <dbReference type="ARBA" id="ARBA00022729"/>
    </source>
</evidence>
<name>A0A2K1KVW8_PHYPA</name>
<dbReference type="Gene3D" id="2.60.40.10">
    <property type="entry name" value="Immunoglobulins"/>
    <property type="match status" value="1"/>
</dbReference>
<dbReference type="SUPFAM" id="SSF81296">
    <property type="entry name" value="E set domains"/>
    <property type="match status" value="1"/>
</dbReference>
<accession>A0A2K1KVW8</accession>
<dbReference type="InterPro" id="IPR014756">
    <property type="entry name" value="Ig_E-set"/>
</dbReference>
<sequence>MKILGALVVLMLMHSFYDLVDAQGSWQILNRNAGIACMHAAATHYNTLIMLDRTNTGPSQIRLAGGKCRNQPLERILKNDCWAHSVMMNPVSGAVRPLTVQTDTWCSSGQFFDNGMMVQTGGDFEGLRKIRTLKPCPPEGNCDWMELAEPLAKGRWYASNQLLQTGTRQIIVGGRNEPTYEFYPKRRAGEGAYYLSVLDGCCDNLYPFVFLLPNKLLFIFANKDSVSLNWETGKVVRKFPTIPGNPRNYPSAGSAVMLPVSYTTGFTRGEIMVCGGAANGASRTNNVGAACSNNCGRIVATAAAGGWAMENMPIRRCMGDMINMPNGEVLIINGAMNGFQGWGKASNAVLNPVNYNPNAAAGRRFAMWAKTGIPRVYHSTASLLADGRVIVAGSNTHQFYTYTGAFPTELRVEAFSPPYLGANYNAYRPAITGAPIALKYNQVFTMAFTVGVRRGAVTVYQNSAPFTTHSFSQGQRSLHLKTSVPVRAGAGWSMQVTAAPNNSLAPPAWYIFFCVQNGIPSKGKWIKQNN</sequence>
<evidence type="ECO:0000313" key="7">
    <source>
        <dbReference type="Proteomes" id="UP000006727"/>
    </source>
</evidence>
<dbReference type="RefSeq" id="XP_024372004.1">
    <property type="nucleotide sequence ID" value="XM_024516236.2"/>
</dbReference>
<reference evidence="6" key="3">
    <citation type="submission" date="2020-12" db="UniProtKB">
        <authorList>
            <consortium name="EnsemblPlants"/>
        </authorList>
    </citation>
    <scope>IDENTIFICATION</scope>
</reference>
<dbReference type="InterPro" id="IPR015202">
    <property type="entry name" value="GO-like_E_set"/>
</dbReference>
<keyword evidence="1 2" id="KW-0732">Signal</keyword>
<feature type="signal peptide" evidence="2">
    <location>
        <begin position="1"/>
        <end position="22"/>
    </location>
</feature>
<dbReference type="Gene3D" id="2.130.10.80">
    <property type="entry name" value="Galactose oxidase/kelch, beta-propeller"/>
    <property type="match status" value="1"/>
</dbReference>
<dbReference type="Proteomes" id="UP000006727">
    <property type="component" value="Chromosome 3"/>
</dbReference>
<dbReference type="EnsemblPlants" id="Pp3c3_25260V3.1">
    <property type="protein sequence ID" value="Pp3c3_25260V3.1"/>
    <property type="gene ID" value="Pp3c3_25260"/>
</dbReference>
<dbReference type="OrthoDB" id="2019572at2759"/>
<dbReference type="CDD" id="cd02851">
    <property type="entry name" value="E_set_GO_C"/>
    <property type="match status" value="1"/>
</dbReference>
<feature type="chain" id="PRO_5043158354" description="Galactose oxidase-like Early set domain-containing protein" evidence="2">
    <location>
        <begin position="23"/>
        <end position="530"/>
    </location>
</feature>
<proteinExistence type="predicted"/>
<dbReference type="PaxDb" id="3218-PP1S333_30V6.1"/>
<dbReference type="STRING" id="3218.A0A2K1KVW8"/>
<dbReference type="Pfam" id="PF07250">
    <property type="entry name" value="Glyoxal_oxid_N"/>
    <property type="match status" value="1"/>
</dbReference>
<evidence type="ECO:0000259" key="4">
    <source>
        <dbReference type="Pfam" id="PF09118"/>
    </source>
</evidence>
<reference evidence="5 7" key="2">
    <citation type="journal article" date="2018" name="Plant J.">
        <title>The Physcomitrella patens chromosome-scale assembly reveals moss genome structure and evolution.</title>
        <authorList>
            <person name="Lang D."/>
            <person name="Ullrich K.K."/>
            <person name="Murat F."/>
            <person name="Fuchs J."/>
            <person name="Jenkins J."/>
            <person name="Haas F.B."/>
            <person name="Piednoel M."/>
            <person name="Gundlach H."/>
            <person name="Van Bel M."/>
            <person name="Meyberg R."/>
            <person name="Vives C."/>
            <person name="Morata J."/>
            <person name="Symeonidi A."/>
            <person name="Hiss M."/>
            <person name="Muchero W."/>
            <person name="Kamisugi Y."/>
            <person name="Saleh O."/>
            <person name="Blanc G."/>
            <person name="Decker E.L."/>
            <person name="van Gessel N."/>
            <person name="Grimwood J."/>
            <person name="Hayes R.D."/>
            <person name="Graham S.W."/>
            <person name="Gunter L.E."/>
            <person name="McDaniel S.F."/>
            <person name="Hoernstein S.N.W."/>
            <person name="Larsson A."/>
            <person name="Li F.W."/>
            <person name="Perroud P.F."/>
            <person name="Phillips J."/>
            <person name="Ranjan P."/>
            <person name="Rokshar D.S."/>
            <person name="Rothfels C.J."/>
            <person name="Schneider L."/>
            <person name="Shu S."/>
            <person name="Stevenson D.W."/>
            <person name="Thummler F."/>
            <person name="Tillich M."/>
            <person name="Villarreal Aguilar J.C."/>
            <person name="Widiez T."/>
            <person name="Wong G.K."/>
            <person name="Wymore A."/>
            <person name="Zhang Y."/>
            <person name="Zimmer A.D."/>
            <person name="Quatrano R.S."/>
            <person name="Mayer K.F.X."/>
            <person name="Goodstein D."/>
            <person name="Casacuberta J.M."/>
            <person name="Vandepoele K."/>
            <person name="Reski R."/>
            <person name="Cuming A.C."/>
            <person name="Tuskan G.A."/>
            <person name="Maumus F."/>
            <person name="Salse J."/>
            <person name="Schmutz J."/>
            <person name="Rensing S.A."/>
        </authorList>
    </citation>
    <scope>NUCLEOTIDE SEQUENCE [LARGE SCALE GENOMIC DNA]</scope>
    <source>
        <strain evidence="6 7">cv. Gransden 2004</strain>
    </source>
</reference>
<reference evidence="5 7" key="1">
    <citation type="journal article" date="2008" name="Science">
        <title>The Physcomitrella genome reveals evolutionary insights into the conquest of land by plants.</title>
        <authorList>
            <person name="Rensing S."/>
            <person name="Lang D."/>
            <person name="Zimmer A."/>
            <person name="Terry A."/>
            <person name="Salamov A."/>
            <person name="Shapiro H."/>
            <person name="Nishiyama T."/>
            <person name="Perroud P.-F."/>
            <person name="Lindquist E."/>
            <person name="Kamisugi Y."/>
            <person name="Tanahashi T."/>
            <person name="Sakakibara K."/>
            <person name="Fujita T."/>
            <person name="Oishi K."/>
            <person name="Shin-I T."/>
            <person name="Kuroki Y."/>
            <person name="Toyoda A."/>
            <person name="Suzuki Y."/>
            <person name="Hashimoto A."/>
            <person name="Yamaguchi K."/>
            <person name="Sugano A."/>
            <person name="Kohara Y."/>
            <person name="Fujiyama A."/>
            <person name="Anterola A."/>
            <person name="Aoki S."/>
            <person name="Ashton N."/>
            <person name="Barbazuk W.B."/>
            <person name="Barker E."/>
            <person name="Bennetzen J."/>
            <person name="Bezanilla M."/>
            <person name="Blankenship R."/>
            <person name="Cho S.H."/>
            <person name="Dutcher S."/>
            <person name="Estelle M."/>
            <person name="Fawcett J.A."/>
            <person name="Gundlach H."/>
            <person name="Hanada K."/>
            <person name="Heyl A."/>
            <person name="Hicks K.A."/>
            <person name="Hugh J."/>
            <person name="Lohr M."/>
            <person name="Mayer K."/>
            <person name="Melkozernov A."/>
            <person name="Murata T."/>
            <person name="Nelson D."/>
            <person name="Pils B."/>
            <person name="Prigge M."/>
            <person name="Reiss B."/>
            <person name="Renner T."/>
            <person name="Rombauts S."/>
            <person name="Rushton P."/>
            <person name="Sanderfoot A."/>
            <person name="Schween G."/>
            <person name="Shiu S.-H."/>
            <person name="Stueber K."/>
            <person name="Theodoulou F.L."/>
            <person name="Tu H."/>
            <person name="Van de Peer Y."/>
            <person name="Verrier P.J."/>
            <person name="Waters E."/>
            <person name="Wood A."/>
            <person name="Yang L."/>
            <person name="Cove D."/>
            <person name="Cuming A."/>
            <person name="Hasebe M."/>
            <person name="Lucas S."/>
            <person name="Mishler D.B."/>
            <person name="Reski R."/>
            <person name="Grigoriev I."/>
            <person name="Quatrano R.S."/>
            <person name="Boore J.L."/>
        </authorList>
    </citation>
    <scope>NUCLEOTIDE SEQUENCE [LARGE SCALE GENOMIC DNA]</scope>
    <source>
        <strain evidence="6 7">cv. Gransden 2004</strain>
    </source>
</reference>
<dbReference type="InterPro" id="IPR037293">
    <property type="entry name" value="Gal_Oxidase_central_sf"/>
</dbReference>
<evidence type="ECO:0008006" key="8">
    <source>
        <dbReference type="Google" id="ProtNLM"/>
    </source>
</evidence>
<organism evidence="5">
    <name type="scientific">Physcomitrium patens</name>
    <name type="common">Spreading-leaved earth moss</name>
    <name type="synonym">Physcomitrella patens</name>
    <dbReference type="NCBI Taxonomy" id="3218"/>
    <lineage>
        <taxon>Eukaryota</taxon>
        <taxon>Viridiplantae</taxon>
        <taxon>Streptophyta</taxon>
        <taxon>Embryophyta</taxon>
        <taxon>Bryophyta</taxon>
        <taxon>Bryophytina</taxon>
        <taxon>Bryopsida</taxon>
        <taxon>Funariidae</taxon>
        <taxon>Funariales</taxon>
        <taxon>Funariaceae</taxon>
        <taxon>Physcomitrium</taxon>
    </lineage>
</organism>
<evidence type="ECO:0000313" key="6">
    <source>
        <dbReference type="EnsemblPlants" id="Pp3c3_25260V3.1"/>
    </source>
</evidence>
<dbReference type="AlphaFoldDB" id="A0A2K1KVW8"/>
<evidence type="ECO:0000313" key="5">
    <source>
        <dbReference type="EMBL" id="PNR57942.1"/>
    </source>
</evidence>
<feature type="domain" description="Galactose oxidase-like Early set" evidence="4">
    <location>
        <begin position="428"/>
        <end position="527"/>
    </location>
</feature>
<dbReference type="GeneID" id="112280594"/>
<dbReference type="Gramene" id="Pp3c3_25264V3.1">
    <property type="protein sequence ID" value="Pp3c3_25264V3.1"/>
    <property type="gene ID" value="Pp3c3_25264"/>
</dbReference>
<dbReference type="SUPFAM" id="SSF50965">
    <property type="entry name" value="Galactose oxidase, central domain"/>
    <property type="match status" value="1"/>
</dbReference>
<dbReference type="KEGG" id="ppp:112280594"/>
<keyword evidence="7" id="KW-1185">Reference proteome</keyword>
<dbReference type="EMBL" id="ABEU02000003">
    <property type="protein sequence ID" value="PNR57942.1"/>
    <property type="molecule type" value="Genomic_DNA"/>
</dbReference>
<dbReference type="PANTHER" id="PTHR32208:SF98">
    <property type="entry name" value="GLYOXAL OXIDASE N-TERMINAL DOMAIN-CONTAINING PROTEIN"/>
    <property type="match status" value="1"/>
</dbReference>
<dbReference type="EnsemblPlants" id="Pp3c3_25264V3.1">
    <property type="protein sequence ID" value="Pp3c3_25264V3.1"/>
    <property type="gene ID" value="Pp3c3_25264"/>
</dbReference>
<protein>
    <recommendedName>
        <fullName evidence="8">Galactose oxidase-like Early set domain-containing protein</fullName>
    </recommendedName>
</protein>
<gene>
    <name evidence="6" type="primary">LOC112280594</name>
    <name evidence="5" type="ORF">PHYPA_004936</name>
</gene>
<dbReference type="Pfam" id="PF09118">
    <property type="entry name" value="GO-like_E_set"/>
    <property type="match status" value="1"/>
</dbReference>
<dbReference type="InterPro" id="IPR013783">
    <property type="entry name" value="Ig-like_fold"/>
</dbReference>
<evidence type="ECO:0000259" key="3">
    <source>
        <dbReference type="Pfam" id="PF07250"/>
    </source>
</evidence>
<dbReference type="InterPro" id="IPR009880">
    <property type="entry name" value="Glyoxal_oxidase_N"/>
</dbReference>
<feature type="domain" description="Glyoxal oxidase N-terminal" evidence="3">
    <location>
        <begin position="38"/>
        <end position="419"/>
    </location>
</feature>
<dbReference type="PANTHER" id="PTHR32208">
    <property type="entry name" value="SECRETED PROTEIN-RELATED"/>
    <property type="match status" value="1"/>
</dbReference>